<name>A0A4V2KTI3_9HYPH</name>
<reference evidence="1 2" key="1">
    <citation type="submission" date="2019-02" db="EMBL/GenBank/DDBJ databases">
        <title>Siculibacillus lacustris gen. nov., sp. nov., a new rosette-forming bacterium isolated from a freshwater crater lake (Lake St. Ana, Romania).</title>
        <authorList>
            <person name="Felfoldi T."/>
            <person name="Marton Z."/>
            <person name="Szabo A."/>
            <person name="Mentes A."/>
            <person name="Boka K."/>
            <person name="Marialigeti K."/>
            <person name="Mathe I."/>
            <person name="Koncz M."/>
            <person name="Schumann P."/>
            <person name="Toth E."/>
        </authorList>
    </citation>
    <scope>NUCLEOTIDE SEQUENCE [LARGE SCALE GENOMIC DNA]</scope>
    <source>
        <strain evidence="1 2">SA-279</strain>
    </source>
</reference>
<dbReference type="AlphaFoldDB" id="A0A4V2KTI3"/>
<proteinExistence type="predicted"/>
<dbReference type="InterPro" id="IPR025148">
    <property type="entry name" value="AtzG-like"/>
</dbReference>
<dbReference type="OrthoDB" id="7933911at2"/>
<dbReference type="Proteomes" id="UP000292781">
    <property type="component" value="Unassembled WGS sequence"/>
</dbReference>
<dbReference type="EMBL" id="SJFN01000015">
    <property type="protein sequence ID" value="TBW37361.1"/>
    <property type="molecule type" value="Genomic_DNA"/>
</dbReference>
<gene>
    <name evidence="1" type="ORF">EYW49_11395</name>
</gene>
<protein>
    <submittedName>
        <fullName evidence="1">DUF4089 domain-containing protein</fullName>
    </submittedName>
</protein>
<evidence type="ECO:0000313" key="1">
    <source>
        <dbReference type="EMBL" id="TBW37361.1"/>
    </source>
</evidence>
<comment type="caution">
    <text evidence="1">The sequence shown here is derived from an EMBL/GenBank/DDBJ whole genome shotgun (WGS) entry which is preliminary data.</text>
</comment>
<dbReference type="Pfam" id="PF13318">
    <property type="entry name" value="AtzG-like"/>
    <property type="match status" value="1"/>
</dbReference>
<evidence type="ECO:0000313" key="2">
    <source>
        <dbReference type="Proteomes" id="UP000292781"/>
    </source>
</evidence>
<organism evidence="1 2">
    <name type="scientific">Siculibacillus lacustris</name>
    <dbReference type="NCBI Taxonomy" id="1549641"/>
    <lineage>
        <taxon>Bacteria</taxon>
        <taxon>Pseudomonadati</taxon>
        <taxon>Pseudomonadota</taxon>
        <taxon>Alphaproteobacteria</taxon>
        <taxon>Hyphomicrobiales</taxon>
        <taxon>Ancalomicrobiaceae</taxon>
        <taxon>Siculibacillus</taxon>
    </lineage>
</organism>
<sequence length="64" mass="6832">MTEPAFDAESHVRAMTASLGLTVEPAWMPEVVAHLAAIRAAAQLVERFALADEAEPAPIFEAGR</sequence>
<accession>A0A4V2KTI3</accession>
<keyword evidence="2" id="KW-1185">Reference proteome</keyword>
<dbReference type="RefSeq" id="WP_131309697.1">
    <property type="nucleotide sequence ID" value="NZ_SJFN01000015.1"/>
</dbReference>